<evidence type="ECO:0000313" key="2">
    <source>
        <dbReference type="Proteomes" id="UP000000599"/>
    </source>
</evidence>
<dbReference type="KEGG" id="dha:DEHA2F07810g"/>
<dbReference type="RefSeq" id="XP_002770769.1">
    <property type="nucleotide sequence ID" value="XM_002770723.1"/>
</dbReference>
<reference evidence="1 2" key="1">
    <citation type="journal article" date="2004" name="Nature">
        <title>Genome evolution in yeasts.</title>
        <authorList>
            <consortium name="Genolevures"/>
            <person name="Dujon B."/>
            <person name="Sherman D."/>
            <person name="Fischer G."/>
            <person name="Durrens P."/>
            <person name="Casaregola S."/>
            <person name="Lafontaine I."/>
            <person name="de Montigny J."/>
            <person name="Marck C."/>
            <person name="Neuveglise C."/>
            <person name="Talla E."/>
            <person name="Goffard N."/>
            <person name="Frangeul L."/>
            <person name="Aigle M."/>
            <person name="Anthouard V."/>
            <person name="Babour A."/>
            <person name="Barbe V."/>
            <person name="Barnay S."/>
            <person name="Blanchin S."/>
            <person name="Beckerich J.M."/>
            <person name="Beyne E."/>
            <person name="Bleykasten C."/>
            <person name="Boisrame A."/>
            <person name="Boyer J."/>
            <person name="Cattolico L."/>
            <person name="Confanioleri F."/>
            <person name="de Daruvar A."/>
            <person name="Despons L."/>
            <person name="Fabre E."/>
            <person name="Fairhead C."/>
            <person name="Ferry-Dumazet H."/>
            <person name="Groppi A."/>
            <person name="Hantraye F."/>
            <person name="Hennequin C."/>
            <person name="Jauniaux N."/>
            <person name="Joyet P."/>
            <person name="Kachouri R."/>
            <person name="Kerrest A."/>
            <person name="Koszul R."/>
            <person name="Lemaire M."/>
            <person name="Lesur I."/>
            <person name="Ma L."/>
            <person name="Muller H."/>
            <person name="Nicaud J.M."/>
            <person name="Nikolski M."/>
            <person name="Oztas S."/>
            <person name="Ozier-Kalogeropoulos O."/>
            <person name="Pellenz S."/>
            <person name="Potier S."/>
            <person name="Richard G.F."/>
            <person name="Straub M.L."/>
            <person name="Suleau A."/>
            <person name="Swennene D."/>
            <person name="Tekaia F."/>
            <person name="Wesolowski-Louvel M."/>
            <person name="Westhof E."/>
            <person name="Wirth B."/>
            <person name="Zeniou-Meyer M."/>
            <person name="Zivanovic I."/>
            <person name="Bolotin-Fukuhara M."/>
            <person name="Thierry A."/>
            <person name="Bouchier C."/>
            <person name="Caudron B."/>
            <person name="Scarpelli C."/>
            <person name="Gaillardin C."/>
            <person name="Weissenbach J."/>
            <person name="Wincker P."/>
            <person name="Souciet J.L."/>
        </authorList>
    </citation>
    <scope>NUCLEOTIDE SEQUENCE [LARGE SCALE GENOMIC DNA]</scope>
    <source>
        <strain evidence="2">ATCC 36239 / CBS 767 / BCRC 21394 / JCM 1990 / NBRC 0083 / IGC 2968</strain>
    </source>
</reference>
<dbReference type="AlphaFoldDB" id="W0TYT1"/>
<accession>W0TYT1</accession>
<dbReference type="GeneID" id="8998912"/>
<name>W0TYT1_DEBHA</name>
<organism evidence="1 2">
    <name type="scientific">Debaryomyces hansenii (strain ATCC 36239 / CBS 767 / BCRC 21394 / JCM 1990 / NBRC 0083 / IGC 2968)</name>
    <name type="common">Yeast</name>
    <name type="synonym">Torulaspora hansenii</name>
    <dbReference type="NCBI Taxonomy" id="284592"/>
    <lineage>
        <taxon>Eukaryota</taxon>
        <taxon>Fungi</taxon>
        <taxon>Dikarya</taxon>
        <taxon>Ascomycota</taxon>
        <taxon>Saccharomycotina</taxon>
        <taxon>Pichiomycetes</taxon>
        <taxon>Debaryomycetaceae</taxon>
        <taxon>Debaryomyces</taxon>
    </lineage>
</organism>
<dbReference type="EMBL" id="CR382138">
    <property type="protein sequence ID" value="CAG89039.4"/>
    <property type="molecule type" value="Genomic_DNA"/>
</dbReference>
<keyword evidence="2" id="KW-1185">Reference proteome</keyword>
<gene>
    <name evidence="1" type="ordered locus">DEHA2F07810g</name>
</gene>
<evidence type="ECO:0000313" key="1">
    <source>
        <dbReference type="EMBL" id="CAG89039.4"/>
    </source>
</evidence>
<dbReference type="Proteomes" id="UP000000599">
    <property type="component" value="Chromosome F"/>
</dbReference>
<dbReference type="HOGENOM" id="CLU_3014111_0_0_1"/>
<dbReference type="InParanoid" id="W0TYT1"/>
<proteinExistence type="predicted"/>
<dbReference type="VEuPathDB" id="FungiDB:DEHA2F07810g"/>
<sequence length="56" mass="6651">MVSGHGHQGKLEQPNGCNIGQYLWKILEPYHLQVQLSLFSIHQLYQWRECKMRTPQ</sequence>
<protein>
    <submittedName>
        <fullName evidence="1">DEHA2F07810p</fullName>
    </submittedName>
</protein>